<evidence type="ECO:0000313" key="2">
    <source>
        <dbReference type="Proteomes" id="UP000830116"/>
    </source>
</evidence>
<protein>
    <submittedName>
        <fullName evidence="1">Nucleotidyltransferase family protein</fullName>
    </submittedName>
</protein>
<dbReference type="RefSeq" id="WP_243537927.1">
    <property type="nucleotide sequence ID" value="NZ_CP093442.1"/>
</dbReference>
<proteinExistence type="predicted"/>
<evidence type="ECO:0000313" key="1">
    <source>
        <dbReference type="EMBL" id="UOF01487.1"/>
    </source>
</evidence>
<organism evidence="1 2">
    <name type="scientific">Bdellovibrio reynosensis</name>
    <dbReference type="NCBI Taxonomy" id="2835041"/>
    <lineage>
        <taxon>Bacteria</taxon>
        <taxon>Pseudomonadati</taxon>
        <taxon>Bdellovibrionota</taxon>
        <taxon>Bdellovibrionia</taxon>
        <taxon>Bdellovibrionales</taxon>
        <taxon>Pseudobdellovibrionaceae</taxon>
        <taxon>Bdellovibrio</taxon>
    </lineage>
</organism>
<name>A0ABY4CC75_9BACT</name>
<sequence>MSVQEEINENTSISKLAVIVSQHLKANGIISVLSGGSVVTIYTDKNFYESNDLDFISPANHQKILEVMAQIGFVKAKSTHKHLTHPNTKIVVEFPTGPVNLGGAPIRYEHFDEHEIDGGKIRILSPTQSVMDRLLHYISTKDAQGLDQAREICERQMVNLSAIEKWSIKEAMASPEQHERIMKTCKEAIAKYNKSQKTNN</sequence>
<reference evidence="1" key="1">
    <citation type="submission" date="2022-03" db="EMBL/GenBank/DDBJ databases">
        <title>Genome Identification and Characterization of new species Bdellovibrio reynosense LBG001 sp. nov. from a Mexico soil sample.</title>
        <authorList>
            <person name="Camilli A."/>
            <person name="Ajao Y."/>
            <person name="Guo X."/>
        </authorList>
    </citation>
    <scope>NUCLEOTIDE SEQUENCE</scope>
    <source>
        <strain evidence="1">LBG001</strain>
    </source>
</reference>
<dbReference type="EMBL" id="CP093442">
    <property type="protein sequence ID" value="UOF01487.1"/>
    <property type="molecule type" value="Genomic_DNA"/>
</dbReference>
<dbReference type="Proteomes" id="UP000830116">
    <property type="component" value="Chromosome"/>
</dbReference>
<accession>A0ABY4CC75</accession>
<keyword evidence="2" id="KW-1185">Reference proteome</keyword>
<gene>
    <name evidence="1" type="ORF">MNR06_00780</name>
</gene>